<sequence length="118" mass="13098">MSNSNFFPFRFEFETCDLESTTSESSGHQKFKKRLTNGGDEGTETELFGFQEGGGDQAKWWALTLSFGGDTMAHFTRLISAVPGEASLGCHVYTWFMKGSYEPAIIELVALFIAIHVV</sequence>
<proteinExistence type="predicted"/>
<reference evidence="2 3" key="1">
    <citation type="journal article" date="2013" name="Genome Biol.">
        <title>The genome sequence of the most widely cultivated cacao type and its use to identify candidate genes regulating pod color.</title>
        <authorList>
            <person name="Motamayor J.C."/>
            <person name="Mockaitis K."/>
            <person name="Schmutz J."/>
            <person name="Haiminen N."/>
            <person name="Iii D.L."/>
            <person name="Cornejo O."/>
            <person name="Findley S.D."/>
            <person name="Zheng P."/>
            <person name="Utro F."/>
            <person name="Royaert S."/>
            <person name="Saski C."/>
            <person name="Jenkins J."/>
            <person name="Podicheti R."/>
            <person name="Zhao M."/>
            <person name="Scheffler B.E."/>
            <person name="Stack J.C."/>
            <person name="Feltus F.A."/>
            <person name="Mustiga G.M."/>
            <person name="Amores F."/>
            <person name="Phillips W."/>
            <person name="Marelli J.P."/>
            <person name="May G.D."/>
            <person name="Shapiro H."/>
            <person name="Ma J."/>
            <person name="Bustamante C.D."/>
            <person name="Schnell R.J."/>
            <person name="Main D."/>
            <person name="Gilbert D."/>
            <person name="Parida L."/>
            <person name="Kuhn D.N."/>
        </authorList>
    </citation>
    <scope>NUCLEOTIDE SEQUENCE [LARGE SCALE GENOMIC DNA]</scope>
    <source>
        <strain evidence="3">cv. Matina 1-6</strain>
    </source>
</reference>
<dbReference type="Gramene" id="EOX95244">
    <property type="protein sequence ID" value="EOX95244"/>
    <property type="gene ID" value="TCM_004793"/>
</dbReference>
<evidence type="ECO:0000313" key="3">
    <source>
        <dbReference type="Proteomes" id="UP000026915"/>
    </source>
</evidence>
<dbReference type="HOGENOM" id="CLU_2077341_0_0_1"/>
<feature type="region of interest" description="Disordered" evidence="1">
    <location>
        <begin position="21"/>
        <end position="44"/>
    </location>
</feature>
<accession>A0A061DR34</accession>
<name>A0A061DR34_THECC</name>
<gene>
    <name evidence="2" type="ORF">TCM_004793</name>
</gene>
<evidence type="ECO:0000313" key="2">
    <source>
        <dbReference type="EMBL" id="EOX95244.1"/>
    </source>
</evidence>
<evidence type="ECO:0000256" key="1">
    <source>
        <dbReference type="SAM" id="MobiDB-lite"/>
    </source>
</evidence>
<organism evidence="2 3">
    <name type="scientific">Theobroma cacao</name>
    <name type="common">Cacao</name>
    <name type="synonym">Cocoa</name>
    <dbReference type="NCBI Taxonomy" id="3641"/>
    <lineage>
        <taxon>Eukaryota</taxon>
        <taxon>Viridiplantae</taxon>
        <taxon>Streptophyta</taxon>
        <taxon>Embryophyta</taxon>
        <taxon>Tracheophyta</taxon>
        <taxon>Spermatophyta</taxon>
        <taxon>Magnoliopsida</taxon>
        <taxon>eudicotyledons</taxon>
        <taxon>Gunneridae</taxon>
        <taxon>Pentapetalae</taxon>
        <taxon>rosids</taxon>
        <taxon>malvids</taxon>
        <taxon>Malvales</taxon>
        <taxon>Malvaceae</taxon>
        <taxon>Byttnerioideae</taxon>
        <taxon>Theobroma</taxon>
    </lineage>
</organism>
<dbReference type="AlphaFoldDB" id="A0A061DR34"/>
<dbReference type="Proteomes" id="UP000026915">
    <property type="component" value="Chromosome 1"/>
</dbReference>
<dbReference type="EMBL" id="CM001879">
    <property type="protein sequence ID" value="EOX95244.1"/>
    <property type="molecule type" value="Genomic_DNA"/>
</dbReference>
<keyword evidence="3" id="KW-1185">Reference proteome</keyword>
<protein>
    <submittedName>
        <fullName evidence="2">Uncharacterized protein</fullName>
    </submittedName>
</protein>
<dbReference type="InParanoid" id="A0A061DR34"/>